<dbReference type="AlphaFoldDB" id="A0A8R1TQB2"/>
<dbReference type="EMBL" id="CMVM020000073">
    <property type="status" value="NOT_ANNOTATED_CDS"/>
    <property type="molecule type" value="Genomic_DNA"/>
</dbReference>
<evidence type="ECO:0000313" key="2">
    <source>
        <dbReference type="Proteomes" id="UP000024404"/>
    </source>
</evidence>
<accession>A0A8R1TQB2</accession>
<reference evidence="1" key="2">
    <citation type="submission" date="2022-06" db="UniProtKB">
        <authorList>
            <consortium name="EnsemblMetazoa"/>
        </authorList>
    </citation>
    <scope>IDENTIFICATION</scope>
</reference>
<dbReference type="EnsemblMetazoa" id="OVOC2353.1">
    <property type="protein sequence ID" value="OVOC2353.1"/>
    <property type="gene ID" value="WBGene00239162"/>
</dbReference>
<reference evidence="2" key="1">
    <citation type="submission" date="2013-10" db="EMBL/GenBank/DDBJ databases">
        <title>Genome sequencing of Onchocerca volvulus.</title>
        <authorList>
            <person name="Cotton J."/>
            <person name="Tsai J."/>
            <person name="Stanley E."/>
            <person name="Tracey A."/>
            <person name="Holroyd N."/>
            <person name="Lustigman S."/>
            <person name="Berriman M."/>
        </authorList>
    </citation>
    <scope>NUCLEOTIDE SEQUENCE</scope>
</reference>
<keyword evidence="2" id="KW-1185">Reference proteome</keyword>
<evidence type="ECO:0000313" key="1">
    <source>
        <dbReference type="EnsemblMetazoa" id="OVOC2353.1"/>
    </source>
</evidence>
<organism evidence="1 2">
    <name type="scientific">Onchocerca volvulus</name>
    <dbReference type="NCBI Taxonomy" id="6282"/>
    <lineage>
        <taxon>Eukaryota</taxon>
        <taxon>Metazoa</taxon>
        <taxon>Ecdysozoa</taxon>
        <taxon>Nematoda</taxon>
        <taxon>Chromadorea</taxon>
        <taxon>Rhabditida</taxon>
        <taxon>Spirurina</taxon>
        <taxon>Spiruromorpha</taxon>
        <taxon>Filarioidea</taxon>
        <taxon>Onchocercidae</taxon>
        <taxon>Onchocerca</taxon>
    </lineage>
</organism>
<dbReference type="Proteomes" id="UP000024404">
    <property type="component" value="Unassembled WGS sequence"/>
</dbReference>
<name>A0A8R1TQB2_ONCVO</name>
<sequence>MLKAMICSIACIEIPITVTKEKKAIFIEKFKNYDRGSLADGTSLLIHPYCLSTYVFFWQIKQQITAMLFWNALKKFADIAIHSLLNNCQIVFKNKNFREVDKNSWLKTMTMKETGKTCDEWLEYTIFSVTCQSRKRQIRNFNLMNFELIIGRNRFLIECSNKLGSAT</sequence>
<protein>
    <submittedName>
        <fullName evidence="1">Uncharacterized protein</fullName>
    </submittedName>
</protein>
<proteinExistence type="predicted"/>